<gene>
    <name evidence="1" type="ORF">Tco_0724945</name>
</gene>
<protein>
    <submittedName>
        <fullName evidence="1">Uncharacterized protein</fullName>
    </submittedName>
</protein>
<evidence type="ECO:0000313" key="1">
    <source>
        <dbReference type="EMBL" id="GJS75064.1"/>
    </source>
</evidence>
<dbReference type="EMBL" id="BQNB010010277">
    <property type="protein sequence ID" value="GJS75064.1"/>
    <property type="molecule type" value="Genomic_DNA"/>
</dbReference>
<organism evidence="1 2">
    <name type="scientific">Tanacetum coccineum</name>
    <dbReference type="NCBI Taxonomy" id="301880"/>
    <lineage>
        <taxon>Eukaryota</taxon>
        <taxon>Viridiplantae</taxon>
        <taxon>Streptophyta</taxon>
        <taxon>Embryophyta</taxon>
        <taxon>Tracheophyta</taxon>
        <taxon>Spermatophyta</taxon>
        <taxon>Magnoliopsida</taxon>
        <taxon>eudicotyledons</taxon>
        <taxon>Gunneridae</taxon>
        <taxon>Pentapetalae</taxon>
        <taxon>asterids</taxon>
        <taxon>campanulids</taxon>
        <taxon>Asterales</taxon>
        <taxon>Asteraceae</taxon>
        <taxon>Asteroideae</taxon>
        <taxon>Anthemideae</taxon>
        <taxon>Anthemidinae</taxon>
        <taxon>Tanacetum</taxon>
    </lineage>
</organism>
<name>A0ABQ4YBH9_9ASTR</name>
<evidence type="ECO:0000313" key="2">
    <source>
        <dbReference type="Proteomes" id="UP001151760"/>
    </source>
</evidence>
<reference evidence="1" key="1">
    <citation type="journal article" date="2022" name="Int. J. Mol. Sci.">
        <title>Draft Genome of Tanacetum Coccineum: Genomic Comparison of Closely Related Tanacetum-Family Plants.</title>
        <authorList>
            <person name="Yamashiro T."/>
            <person name="Shiraishi A."/>
            <person name="Nakayama K."/>
            <person name="Satake H."/>
        </authorList>
    </citation>
    <scope>NUCLEOTIDE SEQUENCE</scope>
</reference>
<proteinExistence type="predicted"/>
<sequence>MQARIKRYSFKCRAEWLRDTDEELNEQEREAHYMYMAKIQEVLHATDDNYGPTYDVESLEKADNNVIPDSSDLCDNGGKAD</sequence>
<reference evidence="1" key="2">
    <citation type="submission" date="2022-01" db="EMBL/GenBank/DDBJ databases">
        <authorList>
            <person name="Yamashiro T."/>
            <person name="Shiraishi A."/>
            <person name="Satake H."/>
            <person name="Nakayama K."/>
        </authorList>
    </citation>
    <scope>NUCLEOTIDE SEQUENCE</scope>
</reference>
<keyword evidence="2" id="KW-1185">Reference proteome</keyword>
<accession>A0ABQ4YBH9</accession>
<dbReference type="Proteomes" id="UP001151760">
    <property type="component" value="Unassembled WGS sequence"/>
</dbReference>
<comment type="caution">
    <text evidence="1">The sequence shown here is derived from an EMBL/GenBank/DDBJ whole genome shotgun (WGS) entry which is preliminary data.</text>
</comment>